<dbReference type="AlphaFoldDB" id="N1UXU3"/>
<name>N1UXU3_9MICC</name>
<feature type="transmembrane region" description="Helical" evidence="1">
    <location>
        <begin position="20"/>
        <end position="41"/>
    </location>
</feature>
<protein>
    <submittedName>
        <fullName evidence="2">Uncharacterized protein</fullName>
    </submittedName>
</protein>
<proteinExistence type="predicted"/>
<evidence type="ECO:0000313" key="2">
    <source>
        <dbReference type="EMBL" id="EMY33865.1"/>
    </source>
</evidence>
<feature type="transmembrane region" description="Helical" evidence="1">
    <location>
        <begin position="53"/>
        <end position="74"/>
    </location>
</feature>
<keyword evidence="1" id="KW-1133">Transmembrane helix</keyword>
<reference evidence="2 3" key="1">
    <citation type="journal article" date="2013" name="Genome Announc.">
        <title>Draft Genome Sequence of Arthrobacter crystallopoietes Strain BAB-32, Revealing Genes for Bioremediation.</title>
        <authorList>
            <person name="Joshi M.N."/>
            <person name="Pandit A.S."/>
            <person name="Sharma A."/>
            <person name="Pandya R.V."/>
            <person name="Desai S.M."/>
            <person name="Saxena A.K."/>
            <person name="Bagatharia S.B."/>
        </authorList>
    </citation>
    <scope>NUCLEOTIDE SEQUENCE [LARGE SCALE GENOMIC DNA]</scope>
    <source>
        <strain evidence="2 3">BAB-32</strain>
    </source>
</reference>
<keyword evidence="3" id="KW-1185">Reference proteome</keyword>
<feature type="transmembrane region" description="Helical" evidence="1">
    <location>
        <begin position="94"/>
        <end position="116"/>
    </location>
</feature>
<evidence type="ECO:0000256" key="1">
    <source>
        <dbReference type="SAM" id="Phobius"/>
    </source>
</evidence>
<keyword evidence="1" id="KW-0472">Membrane</keyword>
<sequence>MAALASATAHTWMAWLHWGSWWEAGLMAVMAVSCLPCALPLWRSGCTGAARMLMGMALAMAGFHLLLVLQPVASGTHSHHAPAVQTAPPGPPDMAGAMLAIIALELASAMMAATWIRRSAGGNIRVLERTPTETGRACRLATSSGQL</sequence>
<comment type="caution">
    <text evidence="2">The sequence shown here is derived from an EMBL/GenBank/DDBJ whole genome shotgun (WGS) entry which is preliminary data.</text>
</comment>
<evidence type="ECO:0000313" key="3">
    <source>
        <dbReference type="Proteomes" id="UP000010729"/>
    </source>
</evidence>
<accession>N1UXU3</accession>
<dbReference type="OrthoDB" id="4947896at2"/>
<gene>
    <name evidence="2" type="ORF">D477_012655</name>
</gene>
<dbReference type="EMBL" id="ANPE02000149">
    <property type="protein sequence ID" value="EMY33865.1"/>
    <property type="molecule type" value="Genomic_DNA"/>
</dbReference>
<keyword evidence="1" id="KW-0812">Transmembrane</keyword>
<dbReference type="Proteomes" id="UP000010729">
    <property type="component" value="Unassembled WGS sequence"/>
</dbReference>
<dbReference type="RefSeq" id="WP_005269565.1">
    <property type="nucleotide sequence ID" value="NZ_ANPE02000149.1"/>
</dbReference>
<organism evidence="2 3">
    <name type="scientific">Arthrobacter crystallopoietes BAB-32</name>
    <dbReference type="NCBI Taxonomy" id="1246476"/>
    <lineage>
        <taxon>Bacteria</taxon>
        <taxon>Bacillati</taxon>
        <taxon>Actinomycetota</taxon>
        <taxon>Actinomycetes</taxon>
        <taxon>Micrococcales</taxon>
        <taxon>Micrococcaceae</taxon>
        <taxon>Crystallibacter</taxon>
    </lineage>
</organism>